<dbReference type="Proteomes" id="UP001237642">
    <property type="component" value="Unassembled WGS sequence"/>
</dbReference>
<dbReference type="AlphaFoldDB" id="A0AAD8IEE0"/>
<keyword evidence="3" id="KW-1185">Reference proteome</keyword>
<sequence length="133" mass="13993">MDTKSSATGLLRTQSEQLVEIEIMSGAMKSPSVLTDGITGTVNGSRKSMSKGGGLGESPGGGGSTSSRHKRKSMPAQMKFDVDEFSSGSALRRASSASMGFSFTAFTVPSNDIADSRLLSEDDDDYNRLSKLL</sequence>
<reference evidence="2" key="2">
    <citation type="submission" date="2023-05" db="EMBL/GenBank/DDBJ databases">
        <authorList>
            <person name="Schelkunov M.I."/>
        </authorList>
    </citation>
    <scope>NUCLEOTIDE SEQUENCE</scope>
    <source>
        <strain evidence="2">Hsosn_3</strain>
        <tissue evidence="2">Leaf</tissue>
    </source>
</reference>
<evidence type="ECO:0000313" key="2">
    <source>
        <dbReference type="EMBL" id="KAK1383648.1"/>
    </source>
</evidence>
<name>A0AAD8IEE0_9APIA</name>
<feature type="compositionally biased region" description="Polar residues" evidence="1">
    <location>
        <begin position="38"/>
        <end position="47"/>
    </location>
</feature>
<evidence type="ECO:0000313" key="3">
    <source>
        <dbReference type="Proteomes" id="UP001237642"/>
    </source>
</evidence>
<gene>
    <name evidence="2" type="ORF">POM88_021383</name>
</gene>
<organism evidence="2 3">
    <name type="scientific">Heracleum sosnowskyi</name>
    <dbReference type="NCBI Taxonomy" id="360622"/>
    <lineage>
        <taxon>Eukaryota</taxon>
        <taxon>Viridiplantae</taxon>
        <taxon>Streptophyta</taxon>
        <taxon>Embryophyta</taxon>
        <taxon>Tracheophyta</taxon>
        <taxon>Spermatophyta</taxon>
        <taxon>Magnoliopsida</taxon>
        <taxon>eudicotyledons</taxon>
        <taxon>Gunneridae</taxon>
        <taxon>Pentapetalae</taxon>
        <taxon>asterids</taxon>
        <taxon>campanulids</taxon>
        <taxon>Apiales</taxon>
        <taxon>Apiaceae</taxon>
        <taxon>Apioideae</taxon>
        <taxon>apioid superclade</taxon>
        <taxon>Tordylieae</taxon>
        <taxon>Tordyliinae</taxon>
        <taxon>Heracleum</taxon>
    </lineage>
</organism>
<proteinExistence type="predicted"/>
<feature type="region of interest" description="Disordered" evidence="1">
    <location>
        <begin position="32"/>
        <end position="81"/>
    </location>
</feature>
<comment type="caution">
    <text evidence="2">The sequence shown here is derived from an EMBL/GenBank/DDBJ whole genome shotgun (WGS) entry which is preliminary data.</text>
</comment>
<reference evidence="2" key="1">
    <citation type="submission" date="2023-02" db="EMBL/GenBank/DDBJ databases">
        <title>Genome of toxic invasive species Heracleum sosnowskyi carries increased number of genes despite the absence of recent whole-genome duplications.</title>
        <authorList>
            <person name="Schelkunov M."/>
            <person name="Shtratnikova V."/>
            <person name="Makarenko M."/>
            <person name="Klepikova A."/>
            <person name="Omelchenko D."/>
            <person name="Novikova G."/>
            <person name="Obukhova E."/>
            <person name="Bogdanov V."/>
            <person name="Penin A."/>
            <person name="Logacheva M."/>
        </authorList>
    </citation>
    <scope>NUCLEOTIDE SEQUENCE</scope>
    <source>
        <strain evidence="2">Hsosn_3</strain>
        <tissue evidence="2">Leaf</tissue>
    </source>
</reference>
<feature type="compositionally biased region" description="Gly residues" evidence="1">
    <location>
        <begin position="51"/>
        <end position="64"/>
    </location>
</feature>
<evidence type="ECO:0000256" key="1">
    <source>
        <dbReference type="SAM" id="MobiDB-lite"/>
    </source>
</evidence>
<dbReference type="EMBL" id="JAUIZM010000005">
    <property type="protein sequence ID" value="KAK1383648.1"/>
    <property type="molecule type" value="Genomic_DNA"/>
</dbReference>
<accession>A0AAD8IEE0</accession>
<protein>
    <submittedName>
        <fullName evidence="2">Uncharacterized protein</fullName>
    </submittedName>
</protein>